<dbReference type="EMBL" id="VSSQ01039528">
    <property type="protein sequence ID" value="MPM92608.1"/>
    <property type="molecule type" value="Genomic_DNA"/>
</dbReference>
<dbReference type="Pfam" id="PF10123">
    <property type="entry name" value="Mu-like_Pro"/>
    <property type="match status" value="1"/>
</dbReference>
<sequence>MVDYEHQTLKDVQAPAAGWVKALKLENGVIKAVVEWTDRAAEYLKNKEYRYISPVVNIRKADKKAVGLHSLALTNTPAIERQTAIVNKDDIFEGGNETMEFLKKLAEALGLGEDATEEQVMEALKTCVTENKSLKEGQQPPAPAENVVANKAVCSLLGLKDDARTEDVTAKIMELKSGKIDGVDVMAELKALKAQSADRDADTAVTLALKAGKITPAQKEWAKGYALADAKGFASFVEKAPQVVPMGSVELEDVKALKNDKIDEATMLACKQLGVSEEDVKKYGMKED</sequence>
<dbReference type="AlphaFoldDB" id="A0A645DTZ8"/>
<dbReference type="PIRSF" id="PIRSF016624">
    <property type="entry name" value="Mu_prophg_I"/>
    <property type="match status" value="1"/>
</dbReference>
<gene>
    <name evidence="1" type="ORF">SDC9_139743</name>
</gene>
<name>A0A645DTZ8_9ZZZZ</name>
<proteinExistence type="predicted"/>
<comment type="caution">
    <text evidence="1">The sequence shown here is derived from an EMBL/GenBank/DDBJ whole genome shotgun (WGS) entry which is preliminary data.</text>
</comment>
<evidence type="ECO:0000313" key="1">
    <source>
        <dbReference type="EMBL" id="MPM92608.1"/>
    </source>
</evidence>
<organism evidence="1">
    <name type="scientific">bioreactor metagenome</name>
    <dbReference type="NCBI Taxonomy" id="1076179"/>
    <lineage>
        <taxon>unclassified sequences</taxon>
        <taxon>metagenomes</taxon>
        <taxon>ecological metagenomes</taxon>
    </lineage>
</organism>
<dbReference type="InterPro" id="IPR012106">
    <property type="entry name" value="Phage_Mu_Gp1"/>
</dbReference>
<evidence type="ECO:0008006" key="2">
    <source>
        <dbReference type="Google" id="ProtNLM"/>
    </source>
</evidence>
<reference evidence="1" key="1">
    <citation type="submission" date="2019-08" db="EMBL/GenBank/DDBJ databases">
        <authorList>
            <person name="Kucharzyk K."/>
            <person name="Murdoch R.W."/>
            <person name="Higgins S."/>
            <person name="Loffler F."/>
        </authorList>
    </citation>
    <scope>NUCLEOTIDE SEQUENCE</scope>
</reference>
<accession>A0A645DTZ8</accession>
<protein>
    <recommendedName>
        <fullName evidence="2">Mu-like prophage I protein</fullName>
    </recommendedName>
</protein>